<feature type="transmembrane region" description="Helical" evidence="1">
    <location>
        <begin position="53"/>
        <end position="72"/>
    </location>
</feature>
<dbReference type="OrthoDB" id="7273660at2"/>
<feature type="transmembrane region" description="Helical" evidence="1">
    <location>
        <begin position="84"/>
        <end position="107"/>
    </location>
</feature>
<organism evidence="2 3">
    <name type="scientific">Phreatobacter cathodiphilus</name>
    <dbReference type="NCBI Taxonomy" id="1868589"/>
    <lineage>
        <taxon>Bacteria</taxon>
        <taxon>Pseudomonadati</taxon>
        <taxon>Pseudomonadota</taxon>
        <taxon>Alphaproteobacteria</taxon>
        <taxon>Hyphomicrobiales</taxon>
        <taxon>Phreatobacteraceae</taxon>
        <taxon>Phreatobacter</taxon>
    </lineage>
</organism>
<dbReference type="RefSeq" id="WP_106747161.1">
    <property type="nucleotide sequence ID" value="NZ_CP027668.1"/>
</dbReference>
<evidence type="ECO:0000313" key="2">
    <source>
        <dbReference type="EMBL" id="AVO43831.1"/>
    </source>
</evidence>
<dbReference type="Proteomes" id="UP000237889">
    <property type="component" value="Chromosome"/>
</dbReference>
<evidence type="ECO:0000313" key="3">
    <source>
        <dbReference type="Proteomes" id="UP000237889"/>
    </source>
</evidence>
<protein>
    <submittedName>
        <fullName evidence="2">Uncharacterized protein</fullName>
    </submittedName>
</protein>
<name>A0A2S0N7B1_9HYPH</name>
<accession>A0A2S0N7B1</accession>
<reference evidence="2 3" key="1">
    <citation type="submission" date="2018-03" db="EMBL/GenBank/DDBJ databases">
        <title>Genome sequencing of Phreatobacter sp.</title>
        <authorList>
            <person name="Kim S.-J."/>
            <person name="Heo J."/>
            <person name="Kwon S.-W."/>
        </authorList>
    </citation>
    <scope>NUCLEOTIDE SEQUENCE [LARGE SCALE GENOMIC DNA]</scope>
    <source>
        <strain evidence="2 3">S-12</strain>
    </source>
</reference>
<keyword evidence="3" id="KW-1185">Reference proteome</keyword>
<proteinExistence type="predicted"/>
<keyword evidence="1" id="KW-0472">Membrane</keyword>
<dbReference type="AlphaFoldDB" id="A0A2S0N7B1"/>
<sequence length="182" mass="20432">MRRLLRPVLVLAALVILVETWLWERLGPLIARLVEVLPFKALKQAIHDGIQRLPPYATLLVFAVPAGLLFPFKLAALGLIASGHLVLGAGVLVLAKVVGVGITAFLFETCKPKLMQIPLFVRLYGLWTRWLAWAHGHIDPIKRRILTHLRILRGGRAGRSLRLLMRFRRARRERAALRPASG</sequence>
<dbReference type="EMBL" id="CP027668">
    <property type="protein sequence ID" value="AVO43831.1"/>
    <property type="molecule type" value="Genomic_DNA"/>
</dbReference>
<dbReference type="KEGG" id="phr:C6569_01390"/>
<evidence type="ECO:0000256" key="1">
    <source>
        <dbReference type="SAM" id="Phobius"/>
    </source>
</evidence>
<keyword evidence="1" id="KW-1133">Transmembrane helix</keyword>
<gene>
    <name evidence="2" type="ORF">C6569_01390</name>
</gene>
<keyword evidence="1" id="KW-0812">Transmembrane</keyword>